<dbReference type="AlphaFoldDB" id="A0AA88KTD5"/>
<protein>
    <recommendedName>
        <fullName evidence="3">HTH merR-type domain-containing protein</fullName>
    </recommendedName>
</protein>
<dbReference type="NCBIfam" id="TIGR01764">
    <property type="entry name" value="excise"/>
    <property type="match status" value="1"/>
</dbReference>
<reference evidence="4" key="1">
    <citation type="submission" date="2023-07" db="EMBL/GenBank/DDBJ databases">
        <title>Chromosome-level genome assembly of Artemia franciscana.</title>
        <authorList>
            <person name="Jo E."/>
        </authorList>
    </citation>
    <scope>NUCLEOTIDE SEQUENCE</scope>
    <source>
        <tissue evidence="4">Whole body</tissue>
    </source>
</reference>
<organism evidence="4 5">
    <name type="scientific">Artemia franciscana</name>
    <name type="common">Brine shrimp</name>
    <name type="synonym">Artemia sanfranciscana</name>
    <dbReference type="NCBI Taxonomy" id="6661"/>
    <lineage>
        <taxon>Eukaryota</taxon>
        <taxon>Metazoa</taxon>
        <taxon>Ecdysozoa</taxon>
        <taxon>Arthropoda</taxon>
        <taxon>Crustacea</taxon>
        <taxon>Branchiopoda</taxon>
        <taxon>Anostraca</taxon>
        <taxon>Artemiidae</taxon>
        <taxon>Artemia</taxon>
    </lineage>
</organism>
<dbReference type="InterPro" id="IPR010093">
    <property type="entry name" value="SinI_DNA-bd"/>
</dbReference>
<feature type="domain" description="HTH merR-type" evidence="3">
    <location>
        <begin position="203"/>
        <end position="249"/>
    </location>
</feature>
<proteinExistence type="predicted"/>
<dbReference type="SUPFAM" id="SSF46955">
    <property type="entry name" value="Putative DNA-binding domain"/>
    <property type="match status" value="1"/>
</dbReference>
<accession>A0AA88KTD5</accession>
<sequence>MLVTCVPLRARWGDQAIFDADLVGPALRSRGFARALRVVPVTFPSARAGRLPGRTDRGVNSVRSCPVPELLGRSHHAAHLSKLGALDVCRGRRWYSEVSPAGLLDPVSIPSPGPSGRGDSSFAHPRNHVLGMPLTDSNLTAIPANLEDIGHLLLRVAEVAARFPCALSERPLGDSSGERDQGGRHDARVAKPVNSNSYLTPILIPIGEVARLTGVTIPTVRNWDRAGKLTATRTPGGQRRFRLADVQALIDDAEEQTSEAGCGDLPRGEDPDRDGEADRCSVCRNDARGGGVMTARVDQETTIAIGRDDTVVRIWSNVLPHVRRLRKSEFAVEINGGDDWGQFEVPVEFFHLFSAFRRKRAVRVMGVIRVAVVVLFILACGAAGALWGMEPSEARTNSYLLLALVFIGLGVAGAWAFDFFAPGPSFADSEEFRRREGKVDEGVDR</sequence>
<keyword evidence="2" id="KW-0812">Transmembrane</keyword>
<evidence type="ECO:0000256" key="1">
    <source>
        <dbReference type="SAM" id="MobiDB-lite"/>
    </source>
</evidence>
<keyword evidence="2" id="KW-0472">Membrane</keyword>
<feature type="transmembrane region" description="Helical" evidence="2">
    <location>
        <begin position="367"/>
        <end position="387"/>
    </location>
</feature>
<dbReference type="GO" id="GO:0006355">
    <property type="term" value="P:regulation of DNA-templated transcription"/>
    <property type="evidence" value="ECO:0007669"/>
    <property type="project" value="InterPro"/>
</dbReference>
<keyword evidence="5" id="KW-1185">Reference proteome</keyword>
<dbReference type="Pfam" id="PF00376">
    <property type="entry name" value="MerR"/>
    <property type="match status" value="1"/>
</dbReference>
<dbReference type="EMBL" id="JAVRJZ010001123">
    <property type="protein sequence ID" value="KAK2701936.1"/>
    <property type="molecule type" value="Genomic_DNA"/>
</dbReference>
<dbReference type="SMART" id="SM00422">
    <property type="entry name" value="HTH_MERR"/>
    <property type="match status" value="1"/>
</dbReference>
<evidence type="ECO:0000259" key="3">
    <source>
        <dbReference type="PROSITE" id="PS50937"/>
    </source>
</evidence>
<feature type="region of interest" description="Disordered" evidence="1">
    <location>
        <begin position="254"/>
        <end position="278"/>
    </location>
</feature>
<dbReference type="InterPro" id="IPR009061">
    <property type="entry name" value="DNA-bd_dom_put_sf"/>
</dbReference>
<feature type="transmembrane region" description="Helical" evidence="2">
    <location>
        <begin position="399"/>
        <end position="417"/>
    </location>
</feature>
<dbReference type="PROSITE" id="PS50937">
    <property type="entry name" value="HTH_MERR_2"/>
    <property type="match status" value="1"/>
</dbReference>
<feature type="compositionally biased region" description="Basic and acidic residues" evidence="1">
    <location>
        <begin position="266"/>
        <end position="278"/>
    </location>
</feature>
<dbReference type="Proteomes" id="UP001187531">
    <property type="component" value="Unassembled WGS sequence"/>
</dbReference>
<dbReference type="GO" id="GO:0003677">
    <property type="term" value="F:DNA binding"/>
    <property type="evidence" value="ECO:0007669"/>
    <property type="project" value="InterPro"/>
</dbReference>
<evidence type="ECO:0000256" key="2">
    <source>
        <dbReference type="SAM" id="Phobius"/>
    </source>
</evidence>
<gene>
    <name evidence="4" type="ORF">QYM36_019437</name>
</gene>
<keyword evidence="2" id="KW-1133">Transmembrane helix</keyword>
<dbReference type="CDD" id="cd04761">
    <property type="entry name" value="HTH_MerR-SF"/>
    <property type="match status" value="1"/>
</dbReference>
<dbReference type="InterPro" id="IPR000551">
    <property type="entry name" value="MerR-type_HTH_dom"/>
</dbReference>
<evidence type="ECO:0000313" key="5">
    <source>
        <dbReference type="Proteomes" id="UP001187531"/>
    </source>
</evidence>
<evidence type="ECO:0000313" key="4">
    <source>
        <dbReference type="EMBL" id="KAK2701936.1"/>
    </source>
</evidence>
<dbReference type="Gene3D" id="1.10.1660.10">
    <property type="match status" value="1"/>
</dbReference>
<name>A0AA88KTD5_ARTSF</name>
<comment type="caution">
    <text evidence="4">The sequence shown here is derived from an EMBL/GenBank/DDBJ whole genome shotgun (WGS) entry which is preliminary data.</text>
</comment>